<feature type="region of interest" description="Disordered" evidence="1">
    <location>
        <begin position="1"/>
        <end position="42"/>
    </location>
</feature>
<proteinExistence type="predicted"/>
<dbReference type="EMBL" id="JARKIB010000289">
    <property type="protein sequence ID" value="KAJ7716615.1"/>
    <property type="molecule type" value="Genomic_DNA"/>
</dbReference>
<comment type="caution">
    <text evidence="2">The sequence shown here is derived from an EMBL/GenBank/DDBJ whole genome shotgun (WGS) entry which is preliminary data.</text>
</comment>
<evidence type="ECO:0000313" key="3">
    <source>
        <dbReference type="Proteomes" id="UP001215598"/>
    </source>
</evidence>
<name>A0AAD7MHP6_9AGAR</name>
<dbReference type="Proteomes" id="UP001215598">
    <property type="component" value="Unassembled WGS sequence"/>
</dbReference>
<keyword evidence="3" id="KW-1185">Reference proteome</keyword>
<evidence type="ECO:0000313" key="2">
    <source>
        <dbReference type="EMBL" id="KAJ7716615.1"/>
    </source>
</evidence>
<dbReference type="AlphaFoldDB" id="A0AAD7MHP6"/>
<protein>
    <submittedName>
        <fullName evidence="2">Uncharacterized protein</fullName>
    </submittedName>
</protein>
<feature type="compositionally biased region" description="Polar residues" evidence="1">
    <location>
        <begin position="16"/>
        <end position="37"/>
    </location>
</feature>
<evidence type="ECO:0000256" key="1">
    <source>
        <dbReference type="SAM" id="MobiDB-lite"/>
    </source>
</evidence>
<organism evidence="2 3">
    <name type="scientific">Mycena metata</name>
    <dbReference type="NCBI Taxonomy" id="1033252"/>
    <lineage>
        <taxon>Eukaryota</taxon>
        <taxon>Fungi</taxon>
        <taxon>Dikarya</taxon>
        <taxon>Basidiomycota</taxon>
        <taxon>Agaricomycotina</taxon>
        <taxon>Agaricomycetes</taxon>
        <taxon>Agaricomycetidae</taxon>
        <taxon>Agaricales</taxon>
        <taxon>Marasmiineae</taxon>
        <taxon>Mycenaceae</taxon>
        <taxon>Mycena</taxon>
    </lineage>
</organism>
<reference evidence="2" key="1">
    <citation type="submission" date="2023-03" db="EMBL/GenBank/DDBJ databases">
        <title>Massive genome expansion in bonnet fungi (Mycena s.s.) driven by repeated elements and novel gene families across ecological guilds.</title>
        <authorList>
            <consortium name="Lawrence Berkeley National Laboratory"/>
            <person name="Harder C.B."/>
            <person name="Miyauchi S."/>
            <person name="Viragh M."/>
            <person name="Kuo A."/>
            <person name="Thoen E."/>
            <person name="Andreopoulos B."/>
            <person name="Lu D."/>
            <person name="Skrede I."/>
            <person name="Drula E."/>
            <person name="Henrissat B."/>
            <person name="Morin E."/>
            <person name="Kohler A."/>
            <person name="Barry K."/>
            <person name="LaButti K."/>
            <person name="Morin E."/>
            <person name="Salamov A."/>
            <person name="Lipzen A."/>
            <person name="Mereny Z."/>
            <person name="Hegedus B."/>
            <person name="Baldrian P."/>
            <person name="Stursova M."/>
            <person name="Weitz H."/>
            <person name="Taylor A."/>
            <person name="Grigoriev I.V."/>
            <person name="Nagy L.G."/>
            <person name="Martin F."/>
            <person name="Kauserud H."/>
        </authorList>
    </citation>
    <scope>NUCLEOTIDE SEQUENCE</scope>
    <source>
        <strain evidence="2">CBHHK182m</strain>
    </source>
</reference>
<gene>
    <name evidence="2" type="ORF">B0H16DRAFT_1741138</name>
</gene>
<accession>A0AAD7MHP6</accession>
<sequence length="81" mass="8985">MSTPMNDDPLNLLLYNHSQHNMQSSDNDSSPSVGTPQTEDKMENMSQFTSMDLGIGMGIDTTDFGLFNPFEFIFEAPPPLP</sequence>